<evidence type="ECO:0000256" key="3">
    <source>
        <dbReference type="ARBA" id="ARBA00022777"/>
    </source>
</evidence>
<dbReference type="InterPro" id="IPR043129">
    <property type="entry name" value="ATPase_NBD"/>
</dbReference>
<dbReference type="InterPro" id="IPR018483">
    <property type="entry name" value="Carb_kinase_FGGY_CS"/>
</dbReference>
<dbReference type="PANTHER" id="PTHR43095:SF2">
    <property type="entry name" value="GLUCONOKINASE"/>
    <property type="match status" value="1"/>
</dbReference>
<evidence type="ECO:0000256" key="1">
    <source>
        <dbReference type="ARBA" id="ARBA00009156"/>
    </source>
</evidence>
<feature type="domain" description="Carbohydrate kinase FGGY N-terminal" evidence="5">
    <location>
        <begin position="1"/>
        <end position="243"/>
    </location>
</feature>
<dbReference type="InterPro" id="IPR050406">
    <property type="entry name" value="FGGY_Carb_Kinase"/>
</dbReference>
<protein>
    <submittedName>
        <fullName evidence="7">Sugar kinase</fullName>
    </submittedName>
</protein>
<dbReference type="GO" id="GO:0016301">
    <property type="term" value="F:kinase activity"/>
    <property type="evidence" value="ECO:0007669"/>
    <property type="project" value="UniProtKB-KW"/>
</dbReference>
<dbReference type="GO" id="GO:0016773">
    <property type="term" value="F:phosphotransferase activity, alcohol group as acceptor"/>
    <property type="evidence" value="ECO:0007669"/>
    <property type="project" value="InterPro"/>
</dbReference>
<comment type="caution">
    <text evidence="7">The sequence shown here is derived from an EMBL/GenBank/DDBJ whole genome shotgun (WGS) entry which is preliminary data.</text>
</comment>
<dbReference type="PROSITE" id="PS00445">
    <property type="entry name" value="FGGY_KINASES_2"/>
    <property type="match status" value="1"/>
</dbReference>
<dbReference type="GO" id="GO:0005975">
    <property type="term" value="P:carbohydrate metabolic process"/>
    <property type="evidence" value="ECO:0007669"/>
    <property type="project" value="InterPro"/>
</dbReference>
<evidence type="ECO:0000259" key="5">
    <source>
        <dbReference type="Pfam" id="PF00370"/>
    </source>
</evidence>
<dbReference type="RefSeq" id="WP_132280702.1">
    <property type="nucleotide sequence ID" value="NZ_JAOBST010000032.1"/>
</dbReference>
<keyword evidence="3 4" id="KW-0418">Kinase</keyword>
<dbReference type="PANTHER" id="PTHR43095">
    <property type="entry name" value="SUGAR KINASE"/>
    <property type="match status" value="1"/>
</dbReference>
<dbReference type="InterPro" id="IPR018484">
    <property type="entry name" value="FGGY_N"/>
</dbReference>
<dbReference type="Gene3D" id="3.30.420.40">
    <property type="match status" value="2"/>
</dbReference>
<dbReference type="EMBL" id="SMMX01000022">
    <property type="protein sequence ID" value="TDA20391.1"/>
    <property type="molecule type" value="Genomic_DNA"/>
</dbReference>
<dbReference type="PIRSF" id="PIRSF000538">
    <property type="entry name" value="GlpK"/>
    <property type="match status" value="1"/>
</dbReference>
<feature type="domain" description="Carbohydrate kinase FGGY C-terminal" evidence="6">
    <location>
        <begin position="287"/>
        <end position="443"/>
    </location>
</feature>
<dbReference type="Proteomes" id="UP000295710">
    <property type="component" value="Unassembled WGS sequence"/>
</dbReference>
<dbReference type="CDD" id="cd07773">
    <property type="entry name" value="ASKHA_NBD_FGGY_FK"/>
    <property type="match status" value="1"/>
</dbReference>
<dbReference type="InterPro" id="IPR000577">
    <property type="entry name" value="Carb_kinase_FGGY"/>
</dbReference>
<dbReference type="InterPro" id="IPR018485">
    <property type="entry name" value="FGGY_C"/>
</dbReference>
<name>A0A4R4FAU7_9FIRM</name>
<evidence type="ECO:0000256" key="4">
    <source>
        <dbReference type="RuleBase" id="RU003733"/>
    </source>
</evidence>
<evidence type="ECO:0000256" key="2">
    <source>
        <dbReference type="ARBA" id="ARBA00022679"/>
    </source>
</evidence>
<dbReference type="Pfam" id="PF02782">
    <property type="entry name" value="FGGY_C"/>
    <property type="match status" value="1"/>
</dbReference>
<organism evidence="7 8">
    <name type="scientific">Extibacter muris</name>
    <dbReference type="NCBI Taxonomy" id="1796622"/>
    <lineage>
        <taxon>Bacteria</taxon>
        <taxon>Bacillati</taxon>
        <taxon>Bacillota</taxon>
        <taxon>Clostridia</taxon>
        <taxon>Lachnospirales</taxon>
        <taxon>Lachnospiraceae</taxon>
        <taxon>Extibacter</taxon>
    </lineage>
</organism>
<proteinExistence type="inferred from homology"/>
<gene>
    <name evidence="7" type="ORF">E1963_17240</name>
</gene>
<evidence type="ECO:0000313" key="7">
    <source>
        <dbReference type="EMBL" id="TDA20391.1"/>
    </source>
</evidence>
<sequence>MFLGIDIGTSGIKATIIDERGNMCARVYRPLRTYGLEERKRELSPVQVKEETLRAVAEVLHTSPAEKIRLITVASLGEAVVPVGADGCALMNSIIGSDSRGSEELKEVACRLGEEKLTEITGLNLSYIYSLNKMLYIRAHYPEIHRRVWKYMCFTDYIGFVLTGEAVIDYSMASRTMAFDIRKKQWSDEILNAVQISKDLLSHPVPGGTVAGSVRKEIKEELGIFYDIPVLVGSHDHIFNAIGAGAVKPGICSNTVGTTEGITTVLGSRIDSKSIRENLISCEPFVRPHLYNTVAWHNAAGAGVNWFLDNFFGGSEEPKDQILAGLNGQQGQHPSNLLVVPHFAGATAGHMDEKAKAAVIGITMATGREEIYKAILEGTAFECRVILDSIRHAGIPVNKVVVSGGGSKSSLWMQIRSSILGRELYCSACADTGALGGAVLGAVVLGLYRSLKDAAGQMVRPGTVVEPEAEAVRIYEERYELYRQMYGRLRDINERLS</sequence>
<keyword evidence="8" id="KW-1185">Reference proteome</keyword>
<accession>A0A4R4FAU7</accession>
<dbReference type="SUPFAM" id="SSF53067">
    <property type="entry name" value="Actin-like ATPase domain"/>
    <property type="match status" value="2"/>
</dbReference>
<dbReference type="AlphaFoldDB" id="A0A4R4FAU7"/>
<evidence type="ECO:0000259" key="6">
    <source>
        <dbReference type="Pfam" id="PF02782"/>
    </source>
</evidence>
<reference evidence="7 8" key="1">
    <citation type="journal article" date="2016" name="Nat. Microbiol.">
        <title>The Mouse Intestinal Bacterial Collection (miBC) provides host-specific insight into cultured diversity and functional potential of the gut microbiota.</title>
        <authorList>
            <person name="Lagkouvardos I."/>
            <person name="Pukall R."/>
            <person name="Abt B."/>
            <person name="Foesel B.U."/>
            <person name="Meier-Kolthoff J.P."/>
            <person name="Kumar N."/>
            <person name="Bresciani A."/>
            <person name="Martinez I."/>
            <person name="Just S."/>
            <person name="Ziegler C."/>
            <person name="Brugiroux S."/>
            <person name="Garzetti D."/>
            <person name="Wenning M."/>
            <person name="Bui T.P."/>
            <person name="Wang J."/>
            <person name="Hugenholtz F."/>
            <person name="Plugge C.M."/>
            <person name="Peterson D.A."/>
            <person name="Hornef M.W."/>
            <person name="Baines J.F."/>
            <person name="Smidt H."/>
            <person name="Walter J."/>
            <person name="Kristiansen K."/>
            <person name="Nielsen H.B."/>
            <person name="Haller D."/>
            <person name="Overmann J."/>
            <person name="Stecher B."/>
            <person name="Clavel T."/>
        </authorList>
    </citation>
    <scope>NUCLEOTIDE SEQUENCE [LARGE SCALE GENOMIC DNA]</scope>
    <source>
        <strain evidence="7 8">DSM 28560</strain>
    </source>
</reference>
<keyword evidence="2 4" id="KW-0808">Transferase</keyword>
<evidence type="ECO:0000313" key="8">
    <source>
        <dbReference type="Proteomes" id="UP000295710"/>
    </source>
</evidence>
<comment type="similarity">
    <text evidence="1 4">Belongs to the FGGY kinase family.</text>
</comment>
<dbReference type="Pfam" id="PF00370">
    <property type="entry name" value="FGGY_N"/>
    <property type="match status" value="1"/>
</dbReference>